<evidence type="ECO:0000313" key="7">
    <source>
        <dbReference type="Proteomes" id="UP001221217"/>
    </source>
</evidence>
<reference evidence="6 7" key="1">
    <citation type="submission" date="2022-12" db="EMBL/GenBank/DDBJ databases">
        <title>Metagenome assembled genome from gulf of manar.</title>
        <authorList>
            <person name="Kohli P."/>
            <person name="Pk S."/>
            <person name="Venkata Ramana C."/>
            <person name="Sasikala C."/>
        </authorList>
    </citation>
    <scope>NUCLEOTIDE SEQUENCE [LARGE SCALE GENOMIC DNA]</scope>
    <source>
        <strain evidence="6">JB008</strain>
    </source>
</reference>
<evidence type="ECO:0000256" key="2">
    <source>
        <dbReference type="ARBA" id="ARBA00022801"/>
    </source>
</evidence>
<comment type="subunit">
    <text evidence="4">Heterodimer of SbcC and SbcD.</text>
</comment>
<comment type="similarity">
    <text evidence="4">Belongs to the SbcD family.</text>
</comment>
<dbReference type="InterPro" id="IPR041796">
    <property type="entry name" value="Mre11_N"/>
</dbReference>
<dbReference type="AlphaFoldDB" id="A0AAJ1IDE2"/>
<comment type="caution">
    <text evidence="6">The sequence shown here is derived from an EMBL/GenBank/DDBJ whole genome shotgun (WGS) entry which is preliminary data.</text>
</comment>
<sequence>MKFLHTSDWHLGARLGEYSRTAEQRLVLEEINSAADKLEAEFVIIAGDIFDNFNPPNEAVELLYKELKKLADDGRRPVIVIAGNHDSPDRIEAPDPLAAECGIFFIGYPGFMRTGVELECGTTVNFPEQGIVTIDMPEKPQVRILTTPYANENRLRKQLDAENREEMISAILGERWGSLAEKYCDNKGVNILTAHLFMSADSDAGELFAEADSPPPEGGSAWGEPDEERSILHPGGLELIDAAVLPPQIQYTALGHLHRPQTVRKGRSPVVYSGSPLAFGLSEENQRKSVVLIELEPGGIAAIHREPLDSGKRILRKTFPGVDEAIDWLSDNPDVYVELIIECDSYISAADRGRLYDSHRGITAIIPSGRMQDGKQGGVERSAPDLTDSMEDLFKSFFEYSKGVQPDDRIIELFREVAALGDEADAEASE</sequence>
<evidence type="ECO:0000313" key="6">
    <source>
        <dbReference type="EMBL" id="MDC7225743.1"/>
    </source>
</evidence>
<dbReference type="PANTHER" id="PTHR30337:SF0">
    <property type="entry name" value="NUCLEASE SBCCD SUBUNIT D"/>
    <property type="match status" value="1"/>
</dbReference>
<evidence type="ECO:0000259" key="5">
    <source>
        <dbReference type="Pfam" id="PF00149"/>
    </source>
</evidence>
<keyword evidence="4" id="KW-0255">Endonuclease</keyword>
<gene>
    <name evidence="4" type="primary">sbcD</name>
    <name evidence="6" type="ORF">PQJ61_03140</name>
</gene>
<keyword evidence="3 4" id="KW-0269">Exonuclease</keyword>
<evidence type="ECO:0000256" key="4">
    <source>
        <dbReference type="RuleBase" id="RU363069"/>
    </source>
</evidence>
<evidence type="ECO:0000256" key="1">
    <source>
        <dbReference type="ARBA" id="ARBA00022722"/>
    </source>
</evidence>
<feature type="domain" description="Calcineurin-like phosphoesterase" evidence="5">
    <location>
        <begin position="1"/>
        <end position="150"/>
    </location>
</feature>
<keyword evidence="2 4" id="KW-0378">Hydrolase</keyword>
<organism evidence="6 7">
    <name type="scientific">Candidatus Thalassospirochaeta sargassi</name>
    <dbReference type="NCBI Taxonomy" id="3119039"/>
    <lineage>
        <taxon>Bacteria</taxon>
        <taxon>Pseudomonadati</taxon>
        <taxon>Spirochaetota</taxon>
        <taxon>Spirochaetia</taxon>
        <taxon>Spirochaetales</taxon>
        <taxon>Spirochaetaceae</taxon>
        <taxon>Candidatus Thalassospirochaeta</taxon>
    </lineage>
</organism>
<dbReference type="GO" id="GO:0006310">
    <property type="term" value="P:DNA recombination"/>
    <property type="evidence" value="ECO:0007669"/>
    <property type="project" value="UniProtKB-KW"/>
</dbReference>
<dbReference type="Proteomes" id="UP001221217">
    <property type="component" value="Unassembled WGS sequence"/>
</dbReference>
<dbReference type="NCBIfam" id="TIGR00619">
    <property type="entry name" value="sbcd"/>
    <property type="match status" value="1"/>
</dbReference>
<dbReference type="GO" id="GO:0004519">
    <property type="term" value="F:endonuclease activity"/>
    <property type="evidence" value="ECO:0007669"/>
    <property type="project" value="UniProtKB-KW"/>
</dbReference>
<dbReference type="InterPro" id="IPR004843">
    <property type="entry name" value="Calcineurin-like_PHP"/>
</dbReference>
<protein>
    <recommendedName>
        <fullName evidence="4">Nuclease SbcCD subunit D</fullName>
    </recommendedName>
</protein>
<proteinExistence type="inferred from homology"/>
<dbReference type="SUPFAM" id="SSF56300">
    <property type="entry name" value="Metallo-dependent phosphatases"/>
    <property type="match status" value="1"/>
</dbReference>
<dbReference type="CDD" id="cd00840">
    <property type="entry name" value="MPP_Mre11_N"/>
    <property type="match status" value="1"/>
</dbReference>
<keyword evidence="4" id="KW-0233">DNA recombination</keyword>
<dbReference type="PANTHER" id="PTHR30337">
    <property type="entry name" value="COMPONENT OF ATP-DEPENDENT DSDNA EXONUCLEASE"/>
    <property type="match status" value="1"/>
</dbReference>
<evidence type="ECO:0000256" key="3">
    <source>
        <dbReference type="ARBA" id="ARBA00022839"/>
    </source>
</evidence>
<dbReference type="GO" id="GO:0006260">
    <property type="term" value="P:DNA replication"/>
    <property type="evidence" value="ECO:0007669"/>
    <property type="project" value="UniProtKB-KW"/>
</dbReference>
<keyword evidence="1 4" id="KW-0540">Nuclease</keyword>
<comment type="function">
    <text evidence="4">SbcCD cleaves DNA hairpin structures. These structures can inhibit DNA replication and are intermediates in certain DNA recombination reactions. The complex acts as a 3'-&gt;5' double strand exonuclease that can open hairpins. It also has a 5' single-strand endonuclease activity.</text>
</comment>
<dbReference type="InterPro" id="IPR029052">
    <property type="entry name" value="Metallo-depent_PP-like"/>
</dbReference>
<dbReference type="Pfam" id="PF00149">
    <property type="entry name" value="Metallophos"/>
    <property type="match status" value="1"/>
</dbReference>
<dbReference type="Gene3D" id="3.60.21.10">
    <property type="match status" value="1"/>
</dbReference>
<keyword evidence="4" id="KW-0235">DNA replication</keyword>
<dbReference type="GO" id="GO:0008408">
    <property type="term" value="F:3'-5' exonuclease activity"/>
    <property type="evidence" value="ECO:0007669"/>
    <property type="project" value="InterPro"/>
</dbReference>
<accession>A0AAJ1IDE2</accession>
<name>A0AAJ1IDE2_9SPIO</name>
<dbReference type="InterPro" id="IPR050535">
    <property type="entry name" value="DNA_Repair-Maintenance_Comp"/>
</dbReference>
<dbReference type="InterPro" id="IPR004593">
    <property type="entry name" value="SbcD"/>
</dbReference>
<dbReference type="EMBL" id="JAQQAL010000009">
    <property type="protein sequence ID" value="MDC7225743.1"/>
    <property type="molecule type" value="Genomic_DNA"/>
</dbReference>